<dbReference type="AlphaFoldDB" id="A0A1R3X2X5"/>
<gene>
    <name evidence="2" type="ORF">SAMN05421849_2244</name>
</gene>
<evidence type="ECO:0000256" key="1">
    <source>
        <dbReference type="SAM" id="Phobius"/>
    </source>
</evidence>
<evidence type="ECO:0000313" key="2">
    <source>
        <dbReference type="EMBL" id="SIT85073.1"/>
    </source>
</evidence>
<accession>A0A1R3X2X5</accession>
<dbReference type="OrthoDB" id="7863719at2"/>
<evidence type="ECO:0008006" key="4">
    <source>
        <dbReference type="Google" id="ProtNLM"/>
    </source>
</evidence>
<keyword evidence="1" id="KW-1133">Transmembrane helix</keyword>
<dbReference type="EMBL" id="FTPS01000001">
    <property type="protein sequence ID" value="SIT85073.1"/>
    <property type="molecule type" value="Genomic_DNA"/>
</dbReference>
<reference evidence="2 3" key="1">
    <citation type="submission" date="2017-01" db="EMBL/GenBank/DDBJ databases">
        <authorList>
            <person name="Mah S.A."/>
            <person name="Swanson W.J."/>
            <person name="Moy G.W."/>
            <person name="Vacquier V.D."/>
        </authorList>
    </citation>
    <scope>NUCLEOTIDE SEQUENCE [LARGE SCALE GENOMIC DNA]</scope>
    <source>
        <strain evidence="2 3">DSM 21219</strain>
    </source>
</reference>
<keyword evidence="3" id="KW-1185">Reference proteome</keyword>
<keyword evidence="1" id="KW-0472">Membrane</keyword>
<dbReference type="STRING" id="515897.SAMN05421849_2244"/>
<name>A0A1R3X2X5_9RHOB</name>
<feature type="transmembrane region" description="Helical" evidence="1">
    <location>
        <begin position="67"/>
        <end position="90"/>
    </location>
</feature>
<dbReference type="Proteomes" id="UP000192455">
    <property type="component" value="Unassembled WGS sequence"/>
</dbReference>
<keyword evidence="1" id="KW-0812">Transmembrane</keyword>
<organism evidence="2 3">
    <name type="scientific">Pontibaca methylaminivorans</name>
    <dbReference type="NCBI Taxonomy" id="515897"/>
    <lineage>
        <taxon>Bacteria</taxon>
        <taxon>Pseudomonadati</taxon>
        <taxon>Pseudomonadota</taxon>
        <taxon>Alphaproteobacteria</taxon>
        <taxon>Rhodobacterales</taxon>
        <taxon>Roseobacteraceae</taxon>
        <taxon>Pontibaca</taxon>
    </lineage>
</organism>
<sequence length="128" mass="13659">MDREMTELDALLRAARQAPADLPEALESRILRDAARVQAGRRSPVAVIGRPRRQPERREGLWSRLHGALGGWPALGGLAAASVAGLWIGLAPPSGLPDPVWLLGESAQEALVLFAGDDLALAMLEDQP</sequence>
<protein>
    <recommendedName>
        <fullName evidence="4">Dihydroorotate dehydrogenase</fullName>
    </recommendedName>
</protein>
<proteinExistence type="predicted"/>
<evidence type="ECO:0000313" key="3">
    <source>
        <dbReference type="Proteomes" id="UP000192455"/>
    </source>
</evidence>